<dbReference type="InterPro" id="IPR012433">
    <property type="entry name" value="Imm11"/>
</dbReference>
<protein>
    <recommendedName>
        <fullName evidence="1">Immunity MXAN-0049 protein domain-containing protein</fullName>
    </recommendedName>
</protein>
<evidence type="ECO:0000259" key="1">
    <source>
        <dbReference type="Pfam" id="PF07791"/>
    </source>
</evidence>
<keyword evidence="3" id="KW-1185">Reference proteome</keyword>
<sequence length="252" mass="29296">MNIKYLADKCTRRNNSLFLAINKKNEMGKYFILDFACDTIETGPEFPQIQEMKKGYDFNAKNSIYELGTYINELPSFEPSLDYFVLHGKARPTDLLSNSMVNGTGFLISKNIKDILLQCILPIHMFYPAVLYHKGEKLKDYYWFQCVNETLECVDFSKSVFFIYKNFSEDIGNIKISSQEDFVKKSKDLQEEDPSLFVWAKKISFNNSFDRNLDLFKVPKFNSNFFISEKLSQLLLQKQATGLDIKSTNLID</sequence>
<evidence type="ECO:0000313" key="3">
    <source>
        <dbReference type="Proteomes" id="UP001172082"/>
    </source>
</evidence>
<dbReference type="Proteomes" id="UP001172082">
    <property type="component" value="Unassembled WGS sequence"/>
</dbReference>
<dbReference type="EMBL" id="JAUJEA010000016">
    <property type="protein sequence ID" value="MDN5205234.1"/>
    <property type="molecule type" value="Genomic_DNA"/>
</dbReference>
<feature type="domain" description="Immunity MXAN-0049 protein" evidence="1">
    <location>
        <begin position="73"/>
        <end position="245"/>
    </location>
</feature>
<evidence type="ECO:0000313" key="2">
    <source>
        <dbReference type="EMBL" id="MDN5205234.1"/>
    </source>
</evidence>
<dbReference type="RefSeq" id="WP_346755256.1">
    <property type="nucleotide sequence ID" value="NZ_JAUJEA010000016.1"/>
</dbReference>
<gene>
    <name evidence="2" type="ORF">QQ008_27875</name>
</gene>
<reference evidence="2" key="1">
    <citation type="submission" date="2023-06" db="EMBL/GenBank/DDBJ databases">
        <title>Genomic of Parafulvivirga corallium.</title>
        <authorList>
            <person name="Wang G."/>
        </authorList>
    </citation>
    <scope>NUCLEOTIDE SEQUENCE</scope>
    <source>
        <strain evidence="2">BMA10</strain>
    </source>
</reference>
<accession>A0ABT8KWS5</accession>
<proteinExistence type="predicted"/>
<comment type="caution">
    <text evidence="2">The sequence shown here is derived from an EMBL/GenBank/DDBJ whole genome shotgun (WGS) entry which is preliminary data.</text>
</comment>
<dbReference type="Pfam" id="PF07791">
    <property type="entry name" value="Imm11"/>
    <property type="match status" value="1"/>
</dbReference>
<name>A0ABT8KWS5_9BACT</name>
<organism evidence="2 3">
    <name type="scientific">Splendidivirga corallicola</name>
    <dbReference type="NCBI Taxonomy" id="3051826"/>
    <lineage>
        <taxon>Bacteria</taxon>
        <taxon>Pseudomonadati</taxon>
        <taxon>Bacteroidota</taxon>
        <taxon>Cytophagia</taxon>
        <taxon>Cytophagales</taxon>
        <taxon>Splendidivirgaceae</taxon>
        <taxon>Splendidivirga</taxon>
    </lineage>
</organism>